<evidence type="ECO:0000256" key="1">
    <source>
        <dbReference type="ARBA" id="ARBA00004191"/>
    </source>
</evidence>
<feature type="region of interest" description="Disordered" evidence="9">
    <location>
        <begin position="162"/>
        <end position="235"/>
    </location>
</feature>
<evidence type="ECO:0000256" key="4">
    <source>
        <dbReference type="ARBA" id="ARBA00022729"/>
    </source>
</evidence>
<gene>
    <name evidence="14" type="ORF">GCM10023220_31830</name>
</gene>
<evidence type="ECO:0000256" key="6">
    <source>
        <dbReference type="ARBA" id="ARBA00023087"/>
    </source>
</evidence>
<evidence type="ECO:0000256" key="9">
    <source>
        <dbReference type="SAM" id="MobiDB-lite"/>
    </source>
</evidence>
<dbReference type="InterPro" id="IPR005528">
    <property type="entry name" value="ChpA-H"/>
</dbReference>
<evidence type="ECO:0000256" key="3">
    <source>
        <dbReference type="ARBA" id="ARBA00022525"/>
    </source>
</evidence>
<evidence type="ECO:0000256" key="8">
    <source>
        <dbReference type="PROSITE-ProRule" id="PRU01232"/>
    </source>
</evidence>
<evidence type="ECO:0000313" key="14">
    <source>
        <dbReference type="EMBL" id="GAA4800928.1"/>
    </source>
</evidence>
<evidence type="ECO:0000259" key="13">
    <source>
        <dbReference type="PROSITE" id="PS51884"/>
    </source>
</evidence>
<evidence type="ECO:0000256" key="2">
    <source>
        <dbReference type="ARBA" id="ARBA00022512"/>
    </source>
</evidence>
<evidence type="ECO:0000256" key="7">
    <source>
        <dbReference type="ARBA" id="ARBA00023088"/>
    </source>
</evidence>
<dbReference type="EMBL" id="BAABIG010000026">
    <property type="protein sequence ID" value="GAA4800928.1"/>
    <property type="molecule type" value="Genomic_DNA"/>
</dbReference>
<feature type="domain" description="Gram-positive cocci surface proteins LPxTG" evidence="12">
    <location>
        <begin position="225"/>
        <end position="262"/>
    </location>
</feature>
<keyword evidence="15" id="KW-1185">Reference proteome</keyword>
<evidence type="ECO:0000259" key="12">
    <source>
        <dbReference type="PROSITE" id="PS50847"/>
    </source>
</evidence>
<name>A0ABP9BY28_9ACTN</name>
<keyword evidence="10" id="KW-1133">Transmembrane helix</keyword>
<evidence type="ECO:0000313" key="15">
    <source>
        <dbReference type="Proteomes" id="UP001501265"/>
    </source>
</evidence>
<evidence type="ECO:0000256" key="5">
    <source>
        <dbReference type="ARBA" id="ARBA00022889"/>
    </source>
</evidence>
<sequence length="262" mass="25761">MRQTLSRGMVAAAAATSVLSLCGSPALADSQADGAAAHSPGVASGNAVQVPVEVPVNACGNTVNVVAALNPAFGNTCENESGDASHGGGGYGHDAQGGGGGYGHEETQAPTGASAQGVTANSPGVGSGNAAQVPVEVPVNACGNTVDVIALLNPAFGNACANEHTPPGYGDDTPEPPAPPEHKPPTPPEEEEPPPPAEEEKPPPPGHHEEHTPPPAESHEHPPALADTGSDGTTALGATAASAALILGGAVLYRRNRTAAQR</sequence>
<feature type="domain" description="Chaplin" evidence="13">
    <location>
        <begin position="122"/>
        <end position="162"/>
    </location>
</feature>
<dbReference type="InterPro" id="IPR019931">
    <property type="entry name" value="LPXTG_anchor"/>
</dbReference>
<keyword evidence="3" id="KW-0964">Secreted</keyword>
<feature type="region of interest" description="Disordered" evidence="9">
    <location>
        <begin position="78"/>
        <end position="128"/>
    </location>
</feature>
<protein>
    <recommendedName>
        <fullName evidence="16">Chaplin</fullName>
    </recommendedName>
</protein>
<feature type="transmembrane region" description="Helical" evidence="10">
    <location>
        <begin position="235"/>
        <end position="253"/>
    </location>
</feature>
<dbReference type="NCBIfam" id="TIGR01167">
    <property type="entry name" value="LPXTG_anchor"/>
    <property type="match status" value="1"/>
</dbReference>
<feature type="domain" description="Chaplin" evidence="13">
    <location>
        <begin position="39"/>
        <end position="79"/>
    </location>
</feature>
<evidence type="ECO:0000256" key="11">
    <source>
        <dbReference type="SAM" id="SignalP"/>
    </source>
</evidence>
<comment type="subcellular location">
    <subcellularLocation>
        <location evidence="1">Secreted</location>
        <location evidence="1">Cell wall</location>
    </subcellularLocation>
</comment>
<feature type="compositionally biased region" description="Gly residues" evidence="9">
    <location>
        <begin position="85"/>
        <end position="102"/>
    </location>
</feature>
<dbReference type="PROSITE" id="PS51884">
    <property type="entry name" value="CHAPLIN"/>
    <property type="match status" value="2"/>
</dbReference>
<reference evidence="15" key="1">
    <citation type="journal article" date="2019" name="Int. J. Syst. Evol. Microbiol.">
        <title>The Global Catalogue of Microorganisms (GCM) 10K type strain sequencing project: providing services to taxonomists for standard genome sequencing and annotation.</title>
        <authorList>
            <consortium name="The Broad Institute Genomics Platform"/>
            <consortium name="The Broad Institute Genome Sequencing Center for Infectious Disease"/>
            <person name="Wu L."/>
            <person name="Ma J."/>
        </authorList>
    </citation>
    <scope>NUCLEOTIDE SEQUENCE [LARGE SCALE GENOMIC DNA]</scope>
    <source>
        <strain evidence="15">JCM 18081</strain>
    </source>
</reference>
<feature type="compositionally biased region" description="Polar residues" evidence="9">
    <location>
        <begin position="108"/>
        <end position="124"/>
    </location>
</feature>
<feature type="compositionally biased region" description="Basic and acidic residues" evidence="9">
    <location>
        <begin position="198"/>
        <end position="222"/>
    </location>
</feature>
<keyword evidence="5" id="KW-0130">Cell adhesion</keyword>
<organism evidence="14 15">
    <name type="scientific">Streptomyces ziwulingensis</name>
    <dbReference type="NCBI Taxonomy" id="1045501"/>
    <lineage>
        <taxon>Bacteria</taxon>
        <taxon>Bacillati</taxon>
        <taxon>Actinomycetota</taxon>
        <taxon>Actinomycetes</taxon>
        <taxon>Kitasatosporales</taxon>
        <taxon>Streptomycetaceae</taxon>
        <taxon>Streptomyces</taxon>
    </lineage>
</organism>
<feature type="chain" id="PRO_5046298492" description="Chaplin" evidence="11">
    <location>
        <begin position="29"/>
        <end position="262"/>
    </location>
</feature>
<accession>A0ABP9BY28</accession>
<evidence type="ECO:0000256" key="10">
    <source>
        <dbReference type="SAM" id="Phobius"/>
    </source>
</evidence>
<evidence type="ECO:0008006" key="16">
    <source>
        <dbReference type="Google" id="ProtNLM"/>
    </source>
</evidence>
<dbReference type="RefSeq" id="WP_345620281.1">
    <property type="nucleotide sequence ID" value="NZ_BAABIG010000026.1"/>
</dbReference>
<keyword evidence="10" id="KW-0472">Membrane</keyword>
<dbReference type="Pfam" id="PF03777">
    <property type="entry name" value="ChpA-C"/>
    <property type="match status" value="2"/>
</dbReference>
<keyword evidence="2" id="KW-0134">Cell wall</keyword>
<feature type="compositionally biased region" description="Low complexity" evidence="9">
    <location>
        <begin position="223"/>
        <end position="235"/>
    </location>
</feature>
<keyword evidence="6 8" id="KW-0034">Amyloid</keyword>
<proteinExistence type="predicted"/>
<keyword evidence="4 11" id="KW-0732">Signal</keyword>
<dbReference type="Proteomes" id="UP001501265">
    <property type="component" value="Unassembled WGS sequence"/>
</dbReference>
<feature type="signal peptide" evidence="11">
    <location>
        <begin position="1"/>
        <end position="28"/>
    </location>
</feature>
<dbReference type="PROSITE" id="PS50847">
    <property type="entry name" value="GRAM_POS_ANCHORING"/>
    <property type="match status" value="1"/>
</dbReference>
<keyword evidence="7" id="KW-0572">Peptidoglycan-anchor</keyword>
<comment type="caution">
    <text evidence="14">The sequence shown here is derived from an EMBL/GenBank/DDBJ whole genome shotgun (WGS) entry which is preliminary data.</text>
</comment>
<keyword evidence="10" id="KW-0812">Transmembrane</keyword>